<reference evidence="4" key="3">
    <citation type="submission" date="2025-09" db="UniProtKB">
        <authorList>
            <consortium name="Ensembl"/>
        </authorList>
    </citation>
    <scope>IDENTIFICATION</scope>
</reference>
<comment type="similarity">
    <text evidence="1">Belongs to the eukaryotic ribosomal protein eS21 family.</text>
</comment>
<proteinExistence type="inferred from homology"/>
<dbReference type="GO" id="GO:1990904">
    <property type="term" value="C:ribonucleoprotein complex"/>
    <property type="evidence" value="ECO:0007669"/>
    <property type="project" value="UniProtKB-KW"/>
</dbReference>
<dbReference type="Gene3D" id="3.30.1230.20">
    <property type="match status" value="1"/>
</dbReference>
<reference evidence="4" key="2">
    <citation type="submission" date="2025-08" db="UniProtKB">
        <authorList>
            <consortium name="Ensembl"/>
        </authorList>
    </citation>
    <scope>IDENTIFICATION</scope>
</reference>
<keyword evidence="3" id="KW-0687">Ribonucleoprotein</keyword>
<dbReference type="Pfam" id="PF01249">
    <property type="entry name" value="Ribosomal_S21e"/>
    <property type="match status" value="1"/>
</dbReference>
<protein>
    <submittedName>
        <fullName evidence="4">Uncharacterized protein</fullName>
    </submittedName>
</protein>
<dbReference type="InterPro" id="IPR038579">
    <property type="entry name" value="Ribosomal_eS21_sf"/>
</dbReference>
<sequence>MQNDSGEFMCLYVPWKWSDSSCIIDAKDHKSIQKNQTKVDNVTSKFNASLKCMLPVGPFAGWVSHTTLFSNWPSPKDCIKELLTGKNHGCQIFVINK</sequence>
<keyword evidence="2" id="KW-0689">Ribosomal protein</keyword>
<reference evidence="4" key="1">
    <citation type="submission" date="2018-05" db="EMBL/GenBank/DDBJ databases">
        <title>Whole genome of Theropithecus gelada.</title>
        <authorList>
            <person name="Chiou K.L."/>
            <person name="Snyder-Mackler N."/>
        </authorList>
    </citation>
    <scope>NUCLEOTIDE SEQUENCE [LARGE SCALE GENOMIC DNA]</scope>
</reference>
<evidence type="ECO:0000256" key="3">
    <source>
        <dbReference type="ARBA" id="ARBA00023274"/>
    </source>
</evidence>
<evidence type="ECO:0000313" key="4">
    <source>
        <dbReference type="Ensembl" id="ENSTGEP00000002065.1"/>
    </source>
</evidence>
<dbReference type="Proteomes" id="UP000694411">
    <property type="component" value="Chromosome 13"/>
</dbReference>
<evidence type="ECO:0000256" key="1">
    <source>
        <dbReference type="ARBA" id="ARBA00010228"/>
    </source>
</evidence>
<evidence type="ECO:0000256" key="2">
    <source>
        <dbReference type="ARBA" id="ARBA00022980"/>
    </source>
</evidence>
<dbReference type="GO" id="GO:0005840">
    <property type="term" value="C:ribosome"/>
    <property type="evidence" value="ECO:0007669"/>
    <property type="project" value="UniProtKB-KW"/>
</dbReference>
<evidence type="ECO:0000313" key="5">
    <source>
        <dbReference type="Proteomes" id="UP000694411"/>
    </source>
</evidence>
<organism evidence="4 5">
    <name type="scientific">Theropithecus gelada</name>
    <name type="common">Gelada baboon</name>
    <dbReference type="NCBI Taxonomy" id="9565"/>
    <lineage>
        <taxon>Eukaryota</taxon>
        <taxon>Metazoa</taxon>
        <taxon>Chordata</taxon>
        <taxon>Craniata</taxon>
        <taxon>Vertebrata</taxon>
        <taxon>Euteleostomi</taxon>
        <taxon>Mammalia</taxon>
        <taxon>Eutheria</taxon>
        <taxon>Euarchontoglires</taxon>
        <taxon>Primates</taxon>
        <taxon>Haplorrhini</taxon>
        <taxon>Catarrhini</taxon>
        <taxon>Cercopithecidae</taxon>
        <taxon>Cercopithecinae</taxon>
        <taxon>Theropithecus</taxon>
    </lineage>
</organism>
<keyword evidence="5" id="KW-1185">Reference proteome</keyword>
<dbReference type="GO" id="GO:0003735">
    <property type="term" value="F:structural constituent of ribosome"/>
    <property type="evidence" value="ECO:0007669"/>
    <property type="project" value="InterPro"/>
</dbReference>
<dbReference type="AlphaFoldDB" id="A0A8D2E661"/>
<dbReference type="InterPro" id="IPR001931">
    <property type="entry name" value="Ribosomal_eS21"/>
</dbReference>
<dbReference type="Ensembl" id="ENSTGET00000002581.1">
    <property type="protein sequence ID" value="ENSTGEP00000002065.1"/>
    <property type="gene ID" value="ENSTGEG00000001837.1"/>
</dbReference>
<name>A0A8D2E661_THEGE</name>
<accession>A0A8D2E661</accession>
<dbReference type="GO" id="GO:0006412">
    <property type="term" value="P:translation"/>
    <property type="evidence" value="ECO:0007669"/>
    <property type="project" value="InterPro"/>
</dbReference>